<dbReference type="PANTHER" id="PTHR18964:SF149">
    <property type="entry name" value="BIFUNCTIONAL UDP-N-ACETYLGLUCOSAMINE 2-EPIMERASE_N-ACETYLMANNOSAMINE KINASE"/>
    <property type="match status" value="1"/>
</dbReference>
<dbReference type="PROSITE" id="PS01125">
    <property type="entry name" value="ROK"/>
    <property type="match status" value="1"/>
</dbReference>
<dbReference type="Gene3D" id="1.10.10.10">
    <property type="entry name" value="Winged helix-like DNA-binding domain superfamily/Winged helix DNA-binding domain"/>
    <property type="match status" value="1"/>
</dbReference>
<dbReference type="InterPro" id="IPR049874">
    <property type="entry name" value="ROK_cs"/>
</dbReference>
<dbReference type="SUPFAM" id="SSF46785">
    <property type="entry name" value="Winged helix' DNA-binding domain"/>
    <property type="match status" value="1"/>
</dbReference>
<comment type="caution">
    <text evidence="2">The sequence shown here is derived from an EMBL/GenBank/DDBJ whole genome shotgun (WGS) entry which is preliminary data.</text>
</comment>
<name>A0A929L1E8_9SPHI</name>
<evidence type="ECO:0000313" key="3">
    <source>
        <dbReference type="Proteomes" id="UP000622475"/>
    </source>
</evidence>
<dbReference type="Pfam" id="PF00480">
    <property type="entry name" value="ROK"/>
    <property type="match status" value="1"/>
</dbReference>
<reference evidence="2" key="1">
    <citation type="submission" date="2020-10" db="EMBL/GenBank/DDBJ databases">
        <title>Mucilaginibacter mali sp. nov., isolated from rhizosphere soil of apple orchard.</title>
        <authorList>
            <person name="Lee J.-S."/>
            <person name="Kim H.S."/>
            <person name="Kim J.-S."/>
        </authorList>
    </citation>
    <scope>NUCLEOTIDE SEQUENCE</scope>
    <source>
        <strain evidence="2">KCTC 22746</strain>
    </source>
</reference>
<dbReference type="InterPro" id="IPR000600">
    <property type="entry name" value="ROK"/>
</dbReference>
<dbReference type="RefSeq" id="WP_194113840.1">
    <property type="nucleotide sequence ID" value="NZ_JADFFL010000012.1"/>
</dbReference>
<sequence length="404" mass="43638">MDDIQPSAAVILDKGKLTKDELNTLGLIFELGQATNAQICDRLNLSLPSVNKILKQLQTAKLIQPGEQQGSSGGRRPSTVKLCPGLFYIVAVDIEVFGTRVAVYDNNLMLQCQAEIPFTLTKSRDGLPRLADQINAFISINNYQRRQLIGISFSIVGLIDEKNGESCFYLRDEADGVPIRDYLQDLFSLPVTIHNDVNAAAQAELMFGEAKGKTDALVLSMDIGVGLGIILDGAVRKGAKGFSGEIGHIPMAQEGELCYCGKQGCLETVASGSSLIKNAKQAIAAGQNTMLSQLCGHNPDHLQIAMVIEAANKGDLFAIELLSQVGSTMGRAISTMIQIFNPEIVILGGKIANAGQYMTLPMLQALNTYCMIQIREQTQITVSKLGDNAKLLGVAYWGVKNFLR</sequence>
<dbReference type="Gene3D" id="3.30.420.40">
    <property type="match status" value="2"/>
</dbReference>
<dbReference type="AlphaFoldDB" id="A0A929L1E8"/>
<protein>
    <submittedName>
        <fullName evidence="2">ROK family transcriptional regulator</fullName>
    </submittedName>
</protein>
<dbReference type="EMBL" id="JADFFL010000012">
    <property type="protein sequence ID" value="MBE9664495.1"/>
    <property type="molecule type" value="Genomic_DNA"/>
</dbReference>
<accession>A0A929L1E8</accession>
<comment type="similarity">
    <text evidence="1">Belongs to the ROK (NagC/XylR) family.</text>
</comment>
<dbReference type="InterPro" id="IPR036390">
    <property type="entry name" value="WH_DNA-bd_sf"/>
</dbReference>
<evidence type="ECO:0000256" key="1">
    <source>
        <dbReference type="ARBA" id="ARBA00006479"/>
    </source>
</evidence>
<organism evidence="2 3">
    <name type="scientific">Mucilaginibacter myungsuensis</name>
    <dbReference type="NCBI Taxonomy" id="649104"/>
    <lineage>
        <taxon>Bacteria</taxon>
        <taxon>Pseudomonadati</taxon>
        <taxon>Bacteroidota</taxon>
        <taxon>Sphingobacteriia</taxon>
        <taxon>Sphingobacteriales</taxon>
        <taxon>Sphingobacteriaceae</taxon>
        <taxon>Mucilaginibacter</taxon>
    </lineage>
</organism>
<dbReference type="InterPro" id="IPR036388">
    <property type="entry name" value="WH-like_DNA-bd_sf"/>
</dbReference>
<evidence type="ECO:0000313" key="2">
    <source>
        <dbReference type="EMBL" id="MBE9664495.1"/>
    </source>
</evidence>
<dbReference type="PANTHER" id="PTHR18964">
    <property type="entry name" value="ROK (REPRESSOR, ORF, KINASE) FAMILY"/>
    <property type="match status" value="1"/>
</dbReference>
<proteinExistence type="inferred from homology"/>
<dbReference type="SUPFAM" id="SSF53067">
    <property type="entry name" value="Actin-like ATPase domain"/>
    <property type="match status" value="1"/>
</dbReference>
<dbReference type="Proteomes" id="UP000622475">
    <property type="component" value="Unassembled WGS sequence"/>
</dbReference>
<dbReference type="InterPro" id="IPR043129">
    <property type="entry name" value="ATPase_NBD"/>
</dbReference>
<keyword evidence="3" id="KW-1185">Reference proteome</keyword>
<gene>
    <name evidence="2" type="ORF">IRJ16_21620</name>
</gene>